<dbReference type="EnsemblBacteria" id="AAQ66674">
    <property type="protein sequence ID" value="AAQ66674"/>
    <property type="gene ID" value="PG_1655"/>
</dbReference>
<dbReference type="Proteomes" id="UP000000588">
    <property type="component" value="Chromosome"/>
</dbReference>
<gene>
    <name evidence="1" type="ordered locus">PG_1655</name>
</gene>
<reference evidence="1 2" key="1">
    <citation type="journal article" date="2003" name="J. Bacteriol.">
        <title>Complete genome sequence of the oral pathogenic bacterium Porphyromonas gingivalis strain W83.</title>
        <authorList>
            <person name="Nelson K."/>
            <person name="Fleishmann R."/>
            <person name="DeBoy R."/>
            <person name="Paulsen I."/>
            <person name="Fouts D."/>
            <person name="Eisen J."/>
            <person name="Daugherty S."/>
            <person name="Dodson R."/>
            <person name="Durkin A."/>
            <person name="Gwinn M."/>
            <person name="Haft D."/>
            <person name="Kolonay J."/>
            <person name="Nelson W."/>
            <person name="White O."/>
            <person name="Mason T."/>
            <person name="Tallon L."/>
            <person name="Gray J."/>
            <person name="Granger D."/>
            <person name="Tettelin H."/>
            <person name="Dong H."/>
            <person name="Galvin J."/>
            <person name="Duncan M."/>
            <person name="Dewhirst F."/>
            <person name="Fraser C."/>
        </authorList>
    </citation>
    <scope>NUCLEOTIDE SEQUENCE [LARGE SCALE GENOMIC DNA]</scope>
    <source>
        <strain evidence="2">ATCC BAA-308 / W83</strain>
    </source>
</reference>
<name>Q7MU89_PORGI</name>
<protein>
    <submittedName>
        <fullName evidence="1">Uncharacterized protein</fullName>
    </submittedName>
</protein>
<dbReference type="InterPro" id="IPR012456">
    <property type="entry name" value="DUF1661"/>
</dbReference>
<accession>Q7MU89</accession>
<dbReference type="HOGENOM" id="CLU_2772399_0_0_10"/>
<dbReference type="Pfam" id="PF07877">
    <property type="entry name" value="DUF1661"/>
    <property type="match status" value="1"/>
</dbReference>
<sequence length="69" mass="7978">MPRGLQCGHHGNTNQKSSDCGSCFLKKWREIFFVLACKFFNCRAKTKKFSRHVFVGNKCENSGTQTYRI</sequence>
<dbReference type="AlphaFoldDB" id="Q7MU89"/>
<dbReference type="STRING" id="242619.PG_1655"/>
<dbReference type="EMBL" id="AE015924">
    <property type="protein sequence ID" value="AAQ66674.1"/>
    <property type="molecule type" value="Genomic_DNA"/>
</dbReference>
<proteinExistence type="predicted"/>
<evidence type="ECO:0000313" key="2">
    <source>
        <dbReference type="Proteomes" id="UP000000588"/>
    </source>
</evidence>
<dbReference type="KEGG" id="pgi:PG_1655"/>
<evidence type="ECO:0000313" key="1">
    <source>
        <dbReference type="EMBL" id="AAQ66674.1"/>
    </source>
</evidence>
<organism evidence="1 2">
    <name type="scientific">Porphyromonas gingivalis (strain ATCC BAA-308 / W83)</name>
    <dbReference type="NCBI Taxonomy" id="242619"/>
    <lineage>
        <taxon>Bacteria</taxon>
        <taxon>Pseudomonadati</taxon>
        <taxon>Bacteroidota</taxon>
        <taxon>Bacteroidia</taxon>
        <taxon>Bacteroidales</taxon>
        <taxon>Porphyromonadaceae</taxon>
        <taxon>Porphyromonas</taxon>
    </lineage>
</organism>
<keyword evidence="2" id="KW-1185">Reference proteome</keyword>